<dbReference type="AlphaFoldDB" id="A0A3Q9JM40"/>
<dbReference type="EMBL" id="CP029822">
    <property type="protein sequence ID" value="AZS51242.1"/>
    <property type="molecule type" value="Genomic_DNA"/>
</dbReference>
<reference evidence="5" key="1">
    <citation type="submission" date="2018-06" db="EMBL/GenBank/DDBJ databases">
        <title>Complete genome of Pseudomonas insecticola strain QZS01.</title>
        <authorList>
            <person name="Wang J."/>
            <person name="Su Q."/>
        </authorList>
    </citation>
    <scope>NUCLEOTIDE SEQUENCE [LARGE SCALE GENOMIC DNA]</scope>
    <source>
        <strain evidence="5">QZS01</strain>
    </source>
</reference>
<evidence type="ECO:0000259" key="3">
    <source>
        <dbReference type="Pfam" id="PF13600"/>
    </source>
</evidence>
<gene>
    <name evidence="4" type="ORF">DM558_10880</name>
</gene>
<dbReference type="InterPro" id="IPR011935">
    <property type="entry name" value="CHP02231"/>
</dbReference>
<name>A0A3Q9JM40_9GAMM</name>
<dbReference type="InterPro" id="IPR037291">
    <property type="entry name" value="DUF4139"/>
</dbReference>
<feature type="coiled-coil region" evidence="1">
    <location>
        <begin position="162"/>
        <end position="196"/>
    </location>
</feature>
<keyword evidence="5" id="KW-1185">Reference proteome</keyword>
<feature type="coiled-coil region" evidence="1">
    <location>
        <begin position="91"/>
        <end position="118"/>
    </location>
</feature>
<accession>A0A3Q9JM40</accession>
<evidence type="ECO:0000256" key="1">
    <source>
        <dbReference type="SAM" id="Coils"/>
    </source>
</evidence>
<evidence type="ECO:0000313" key="4">
    <source>
        <dbReference type="EMBL" id="AZS51242.1"/>
    </source>
</evidence>
<proteinExistence type="predicted"/>
<feature type="domain" description="DUF4139" evidence="2">
    <location>
        <begin position="218"/>
        <end position="524"/>
    </location>
</feature>
<dbReference type="NCBIfam" id="TIGR02231">
    <property type="entry name" value="mucoidy inhibitor MuiA family protein"/>
    <property type="match status" value="1"/>
</dbReference>
<dbReference type="RefSeq" id="WP_127164013.1">
    <property type="nucleotide sequence ID" value="NZ_CP029822.1"/>
</dbReference>
<evidence type="ECO:0000313" key="5">
    <source>
        <dbReference type="Proteomes" id="UP000273143"/>
    </source>
</evidence>
<dbReference type="Pfam" id="PF13600">
    <property type="entry name" value="DUF4140"/>
    <property type="match status" value="1"/>
</dbReference>
<dbReference type="Proteomes" id="UP000273143">
    <property type="component" value="Chromosome"/>
</dbReference>
<evidence type="ECO:0000259" key="2">
    <source>
        <dbReference type="Pfam" id="PF13598"/>
    </source>
</evidence>
<keyword evidence="1" id="KW-0175">Coiled coil</keyword>
<dbReference type="KEGG" id="emo:DM558_10880"/>
<protein>
    <submittedName>
        <fullName evidence="4">Mucoidy inhibitor MuiA family protein</fullName>
    </submittedName>
</protein>
<feature type="domain" description="DUF4140" evidence="3">
    <location>
        <begin position="30"/>
        <end position="129"/>
    </location>
</feature>
<dbReference type="Pfam" id="PF13598">
    <property type="entry name" value="DUF4139"/>
    <property type="match status" value="1"/>
</dbReference>
<organism evidence="4 5">
    <name type="scientific">Entomomonas moraniae</name>
    <dbReference type="NCBI Taxonomy" id="2213226"/>
    <lineage>
        <taxon>Bacteria</taxon>
        <taxon>Pseudomonadati</taxon>
        <taxon>Pseudomonadota</taxon>
        <taxon>Gammaproteobacteria</taxon>
        <taxon>Pseudomonadales</taxon>
        <taxon>Pseudomonadaceae</taxon>
        <taxon>Entomomonas</taxon>
    </lineage>
</organism>
<dbReference type="PANTHER" id="PTHR31005">
    <property type="entry name" value="DUF4139 DOMAIN-CONTAINING PROTEIN"/>
    <property type="match status" value="1"/>
</dbReference>
<dbReference type="PANTHER" id="PTHR31005:SF8">
    <property type="entry name" value="DUF4139 DOMAIN-CONTAINING PROTEIN"/>
    <property type="match status" value="1"/>
</dbReference>
<dbReference type="InterPro" id="IPR025554">
    <property type="entry name" value="DUF4140"/>
</dbReference>
<sequence>MNNWLSIICLASVAFCCQAETKLSSTIKEVTVYNDRAAVTRHAQIQLSAGEYELVFENLPNALDNQSLQLDIKATKAVIIQDININHHYLVSNANERLRVVEQEIKVLQEKLAQVDDQETLLVNQKNFIDQAQKSTVGEDSRANRPSLEQVQQIMDFSSVSLAKLSEETRQLSTEKEQLQKQLQVLKDNQTLLFDETQSQVKDVTVKVNVPKTEMVKVNLTYVTYGASWTPIYDARFSSKEQKLSLNYLANVAQQTGEDWQGVKLTLSTAKPSLSGTVPELKPWTVAQYNERVLGSPRDSRMQYKAARADMSSKKPRPAFTPKASISTSLTNTAFTIAEPTTLLSSSDEQKVVIYSLDNLQADLVYQTVPRLKEVALLQATTKNNSDYPLLAGVLNIFMDGRFISRGTLGITMPNDTLKVGLGVDEGVKVTFKQLKRFTEKTGFTNSGERITYDYLLTVQNNKNKPIALAIADHIPVSQNEKIKVKLLSPNTIQADKEGKISWNITLKPMEKQEIPIKFTVDYPVNTQVIGL</sequence>